<organism evidence="2 3">
    <name type="scientific">Methanococcoides seepicolus</name>
    <dbReference type="NCBI Taxonomy" id="2828780"/>
    <lineage>
        <taxon>Archaea</taxon>
        <taxon>Methanobacteriati</taxon>
        <taxon>Methanobacteriota</taxon>
        <taxon>Stenosarchaea group</taxon>
        <taxon>Methanomicrobia</taxon>
        <taxon>Methanosarcinales</taxon>
        <taxon>Methanosarcinaceae</taxon>
        <taxon>Methanococcoides</taxon>
    </lineage>
</organism>
<dbReference type="RefSeq" id="WP_250867533.1">
    <property type="nucleotide sequence ID" value="NZ_JAGSOI010000010.1"/>
</dbReference>
<dbReference type="Proteomes" id="UP001056766">
    <property type="component" value="Unassembled WGS sequence"/>
</dbReference>
<evidence type="ECO:0000313" key="2">
    <source>
        <dbReference type="EMBL" id="MCM1986165.1"/>
    </source>
</evidence>
<keyword evidence="3" id="KW-1185">Reference proteome</keyword>
<evidence type="ECO:0000313" key="3">
    <source>
        <dbReference type="Proteomes" id="UP001056766"/>
    </source>
</evidence>
<name>A0A9E4ZEG5_9EURY</name>
<reference evidence="2" key="2">
    <citation type="submission" date="2021-04" db="EMBL/GenBank/DDBJ databases">
        <authorList>
            <person name="Dong X."/>
        </authorList>
    </citation>
    <scope>NUCLEOTIDE SEQUENCE</scope>
    <source>
        <strain evidence="2">LLY</strain>
    </source>
</reference>
<dbReference type="AlphaFoldDB" id="A0A9E4ZEG5"/>
<comment type="caution">
    <text evidence="2">The sequence shown here is derived from an EMBL/GenBank/DDBJ whole genome shotgun (WGS) entry which is preliminary data.</text>
</comment>
<sequence length="45" mass="5229">MENKKSDKQLSEFNNTDSSKCLKSHEIEADDLPRPRVANPKKDRK</sequence>
<feature type="compositionally biased region" description="Polar residues" evidence="1">
    <location>
        <begin position="11"/>
        <end position="21"/>
    </location>
</feature>
<gene>
    <name evidence="2" type="ORF">KDK67_03935</name>
</gene>
<feature type="region of interest" description="Disordered" evidence="1">
    <location>
        <begin position="1"/>
        <end position="45"/>
    </location>
</feature>
<reference evidence="2" key="1">
    <citation type="journal article" date="2021" name="mSystems">
        <title>Bacteria and Archaea Synergistically Convert Glycine Betaine to Biogenic Methane in the Formosa Cold Seep of the South China Sea.</title>
        <authorList>
            <person name="Li L."/>
            <person name="Zhang W."/>
            <person name="Zhang S."/>
            <person name="Song L."/>
            <person name="Sun Q."/>
            <person name="Zhang H."/>
            <person name="Xiang H."/>
            <person name="Dong X."/>
        </authorList>
    </citation>
    <scope>NUCLEOTIDE SEQUENCE</scope>
    <source>
        <strain evidence="2">LLY</strain>
    </source>
</reference>
<proteinExistence type="predicted"/>
<feature type="compositionally biased region" description="Basic and acidic residues" evidence="1">
    <location>
        <begin position="23"/>
        <end position="34"/>
    </location>
</feature>
<evidence type="ECO:0000256" key="1">
    <source>
        <dbReference type="SAM" id="MobiDB-lite"/>
    </source>
</evidence>
<feature type="compositionally biased region" description="Basic and acidic residues" evidence="1">
    <location>
        <begin position="1"/>
        <end position="10"/>
    </location>
</feature>
<protein>
    <submittedName>
        <fullName evidence="2">Uncharacterized protein</fullName>
    </submittedName>
</protein>
<accession>A0A9E4ZEG5</accession>
<dbReference type="EMBL" id="JAGSOI010000010">
    <property type="protein sequence ID" value="MCM1986165.1"/>
    <property type="molecule type" value="Genomic_DNA"/>
</dbReference>